<evidence type="ECO:0000256" key="12">
    <source>
        <dbReference type="SAM" id="SignalP"/>
    </source>
</evidence>
<evidence type="ECO:0000256" key="9">
    <source>
        <dbReference type="ARBA" id="ARBA00023136"/>
    </source>
</evidence>
<feature type="transmembrane region" description="Helical" evidence="11">
    <location>
        <begin position="254"/>
        <end position="276"/>
    </location>
</feature>
<dbReference type="OMA" id="ISASCPM"/>
<sequence length="454" mass="53049">MHNFNCIHAIFLAIILTRIGVDTDDVTKLLNIPKGYNFFEIPFSPAVNNYTPPINVSFSTTIETIRKIDEVNKELTLGMEIILGWTDWKMLAFRKNLTPSQVLDLIREGKHNNRIPNMITLNNPEYLKAIWKPNLYIYDLEETSQPKLMSNLVTLKYDAEGGYINYITKVILRFSVPMEFEYYPLDTHAFTFRIRGFSYNENLLNLMWEKPPVFADHDHPNFDVQLESFAQSKAIIHDEKFNLLSFKIIFRRKISYHVVQTFIPSFLLILITWLCFFMPQRLVEVRVGICMTTVLTLTAMQDRQGSPKSAYVKALDIWMVNSIFFVFLILVQFALLIWLNNRKIECEKEETQDMSPPVSVNVRSATKNFPNRWNNGIYDVENGHGFYVKARKVRITAKRKLAIILRCIWILESVAFPMFLTLFFIFSGVYWGCLIVKSNFMNWPVPNKTLNPNL</sequence>
<evidence type="ECO:0000259" key="13">
    <source>
        <dbReference type="Pfam" id="PF02931"/>
    </source>
</evidence>
<evidence type="ECO:0000256" key="8">
    <source>
        <dbReference type="ARBA" id="ARBA00023065"/>
    </source>
</evidence>
<dbReference type="InterPro" id="IPR006202">
    <property type="entry name" value="Neur_chan_lig-bd"/>
</dbReference>
<dbReference type="InterPro" id="IPR006028">
    <property type="entry name" value="GABAA/Glycine_rcpt"/>
</dbReference>
<keyword evidence="10" id="KW-0407">Ion channel</keyword>
<evidence type="ECO:0000256" key="10">
    <source>
        <dbReference type="ARBA" id="ARBA00023303"/>
    </source>
</evidence>
<dbReference type="PRINTS" id="PR00253">
    <property type="entry name" value="GABAARECEPTR"/>
</dbReference>
<dbReference type="GO" id="GO:0099095">
    <property type="term" value="F:ligand-gated monoatomic anion channel activity"/>
    <property type="evidence" value="ECO:0007669"/>
    <property type="project" value="UniProtKB-ARBA"/>
</dbReference>
<keyword evidence="5 11" id="KW-0812">Transmembrane</keyword>
<evidence type="ECO:0000313" key="15">
    <source>
        <dbReference type="EMBL" id="OXA59436.1"/>
    </source>
</evidence>
<dbReference type="InterPro" id="IPR006029">
    <property type="entry name" value="Neurotrans-gated_channel_TM"/>
</dbReference>
<evidence type="ECO:0000256" key="7">
    <source>
        <dbReference type="ARBA" id="ARBA00022989"/>
    </source>
</evidence>
<feature type="signal peptide" evidence="12">
    <location>
        <begin position="1"/>
        <end position="23"/>
    </location>
</feature>
<dbReference type="GO" id="GO:0004888">
    <property type="term" value="F:transmembrane signaling receptor activity"/>
    <property type="evidence" value="ECO:0007669"/>
    <property type="project" value="InterPro"/>
</dbReference>
<dbReference type="OrthoDB" id="6667051at2759"/>
<dbReference type="Pfam" id="PF02931">
    <property type="entry name" value="Neur_chan_LBD"/>
    <property type="match status" value="1"/>
</dbReference>
<protein>
    <submittedName>
        <fullName evidence="15">Glycine receptor subunit alpha-4</fullName>
    </submittedName>
</protein>
<keyword evidence="9 11" id="KW-0472">Membrane</keyword>
<keyword evidence="15" id="KW-0675">Receptor</keyword>
<organism evidence="15 16">
    <name type="scientific">Folsomia candida</name>
    <name type="common">Springtail</name>
    <dbReference type="NCBI Taxonomy" id="158441"/>
    <lineage>
        <taxon>Eukaryota</taxon>
        <taxon>Metazoa</taxon>
        <taxon>Ecdysozoa</taxon>
        <taxon>Arthropoda</taxon>
        <taxon>Hexapoda</taxon>
        <taxon>Collembola</taxon>
        <taxon>Entomobryomorpha</taxon>
        <taxon>Isotomoidea</taxon>
        <taxon>Isotomidae</taxon>
        <taxon>Proisotominae</taxon>
        <taxon>Folsomia</taxon>
    </lineage>
</organism>
<keyword evidence="6 12" id="KW-0732">Signal</keyword>
<feature type="domain" description="Neurotransmitter-gated ion-channel ligand-binding" evidence="13">
    <location>
        <begin position="34"/>
        <end position="233"/>
    </location>
</feature>
<comment type="caution">
    <text evidence="15">The sequence shown here is derived from an EMBL/GenBank/DDBJ whole genome shotgun (WGS) entry which is preliminary data.</text>
</comment>
<keyword evidence="3" id="KW-0813">Transport</keyword>
<dbReference type="EMBL" id="LNIX01000002">
    <property type="protein sequence ID" value="OXA59436.1"/>
    <property type="molecule type" value="Genomic_DNA"/>
</dbReference>
<feature type="transmembrane region" description="Helical" evidence="11">
    <location>
        <begin position="401"/>
        <end position="431"/>
    </location>
</feature>
<feature type="transmembrane region" description="Helical" evidence="11">
    <location>
        <begin position="320"/>
        <end position="339"/>
    </location>
</feature>
<reference evidence="15 16" key="1">
    <citation type="submission" date="2015-12" db="EMBL/GenBank/DDBJ databases">
        <title>The genome of Folsomia candida.</title>
        <authorList>
            <person name="Faddeeva A."/>
            <person name="Derks M.F."/>
            <person name="Anvar Y."/>
            <person name="Smit S."/>
            <person name="Van Straalen N."/>
            <person name="Roelofs D."/>
        </authorList>
    </citation>
    <scope>NUCLEOTIDE SEQUENCE [LARGE SCALE GENOMIC DNA]</scope>
    <source>
        <strain evidence="15 16">VU population</strain>
        <tissue evidence="15">Whole body</tissue>
    </source>
</reference>
<dbReference type="GO" id="GO:0005254">
    <property type="term" value="F:chloride channel activity"/>
    <property type="evidence" value="ECO:0007669"/>
    <property type="project" value="UniProtKB-ARBA"/>
</dbReference>
<keyword evidence="8" id="KW-0406">Ion transport</keyword>
<evidence type="ECO:0000256" key="2">
    <source>
        <dbReference type="ARBA" id="ARBA00004236"/>
    </source>
</evidence>
<dbReference type="CDD" id="cd19049">
    <property type="entry name" value="LGIC_TM_anion"/>
    <property type="match status" value="1"/>
</dbReference>
<feature type="domain" description="Neurotransmitter-gated ion-channel transmembrane" evidence="14">
    <location>
        <begin position="261"/>
        <end position="344"/>
    </location>
</feature>
<feature type="chain" id="PRO_5012104244" evidence="12">
    <location>
        <begin position="24"/>
        <end position="454"/>
    </location>
</feature>
<feature type="transmembrane region" description="Helical" evidence="11">
    <location>
        <begin position="283"/>
        <end position="300"/>
    </location>
</feature>
<evidence type="ECO:0000259" key="14">
    <source>
        <dbReference type="Pfam" id="PF02932"/>
    </source>
</evidence>
<gene>
    <name evidence="15" type="ORF">Fcan01_04427</name>
</gene>
<dbReference type="InterPro" id="IPR038050">
    <property type="entry name" value="Neuro_actylchol_rec"/>
</dbReference>
<evidence type="ECO:0000256" key="1">
    <source>
        <dbReference type="ARBA" id="ARBA00004141"/>
    </source>
</evidence>
<dbReference type="InterPro" id="IPR006201">
    <property type="entry name" value="Neur_channel"/>
</dbReference>
<dbReference type="PANTHER" id="PTHR18945">
    <property type="entry name" value="NEUROTRANSMITTER GATED ION CHANNEL"/>
    <property type="match status" value="1"/>
</dbReference>
<dbReference type="Gene3D" id="1.20.58.390">
    <property type="entry name" value="Neurotransmitter-gated ion-channel transmembrane domain"/>
    <property type="match status" value="1"/>
</dbReference>
<dbReference type="AlphaFoldDB" id="A0A226ES68"/>
<dbReference type="GO" id="GO:0005886">
    <property type="term" value="C:plasma membrane"/>
    <property type="evidence" value="ECO:0007669"/>
    <property type="project" value="UniProtKB-SubCell"/>
</dbReference>
<accession>A0A226ES68</accession>
<evidence type="ECO:0000256" key="3">
    <source>
        <dbReference type="ARBA" id="ARBA00022448"/>
    </source>
</evidence>
<proteinExistence type="predicted"/>
<keyword evidence="7 11" id="KW-1133">Transmembrane helix</keyword>
<evidence type="ECO:0000256" key="6">
    <source>
        <dbReference type="ARBA" id="ARBA00022729"/>
    </source>
</evidence>
<evidence type="ECO:0000256" key="11">
    <source>
        <dbReference type="SAM" id="Phobius"/>
    </source>
</evidence>
<evidence type="ECO:0000256" key="4">
    <source>
        <dbReference type="ARBA" id="ARBA00022475"/>
    </source>
</evidence>
<dbReference type="SUPFAM" id="SSF63712">
    <property type="entry name" value="Nicotinic receptor ligand binding domain-like"/>
    <property type="match status" value="1"/>
</dbReference>
<dbReference type="GO" id="GO:0005230">
    <property type="term" value="F:extracellular ligand-gated monoatomic ion channel activity"/>
    <property type="evidence" value="ECO:0007669"/>
    <property type="project" value="InterPro"/>
</dbReference>
<keyword evidence="16" id="KW-1185">Reference proteome</keyword>
<keyword evidence="4" id="KW-1003">Cell membrane</keyword>
<comment type="subcellular location">
    <subcellularLocation>
        <location evidence="2">Cell membrane</location>
    </subcellularLocation>
    <subcellularLocation>
        <location evidence="1">Membrane</location>
        <topology evidence="1">Multi-pass membrane protein</topology>
    </subcellularLocation>
</comment>
<dbReference type="Pfam" id="PF02932">
    <property type="entry name" value="Neur_chan_memb"/>
    <property type="match status" value="1"/>
</dbReference>
<dbReference type="InterPro" id="IPR036734">
    <property type="entry name" value="Neur_chan_lig-bd_sf"/>
</dbReference>
<dbReference type="Gene3D" id="2.70.170.10">
    <property type="entry name" value="Neurotransmitter-gated ion-channel ligand-binding domain"/>
    <property type="match status" value="1"/>
</dbReference>
<dbReference type="Proteomes" id="UP000198287">
    <property type="component" value="Unassembled WGS sequence"/>
</dbReference>
<evidence type="ECO:0000256" key="5">
    <source>
        <dbReference type="ARBA" id="ARBA00022692"/>
    </source>
</evidence>
<evidence type="ECO:0000313" key="16">
    <source>
        <dbReference type="Proteomes" id="UP000198287"/>
    </source>
</evidence>
<dbReference type="InterPro" id="IPR036719">
    <property type="entry name" value="Neuro-gated_channel_TM_sf"/>
</dbReference>
<dbReference type="SUPFAM" id="SSF90112">
    <property type="entry name" value="Neurotransmitter-gated ion-channel transmembrane pore"/>
    <property type="match status" value="1"/>
</dbReference>
<dbReference type="STRING" id="158441.A0A226ES68"/>
<name>A0A226ES68_FOLCA</name>